<evidence type="ECO:0000256" key="2">
    <source>
        <dbReference type="ARBA" id="ARBA00008572"/>
    </source>
</evidence>
<dbReference type="GO" id="GO:0015189">
    <property type="term" value="F:L-lysine transmembrane transporter activity"/>
    <property type="evidence" value="ECO:0007669"/>
    <property type="project" value="TreeGrafter"/>
</dbReference>
<name>A0A0D9VSH1_9ORYZ</name>
<evidence type="ECO:0000313" key="7">
    <source>
        <dbReference type="EnsemblPlants" id="LPERR03G10870.1"/>
    </source>
</evidence>
<dbReference type="STRING" id="77586.A0A0D9VSH1"/>
<sequence length="118" mass="12618">MLSGKGTSRVNWVAASAMHVLVIAFVIVVGFLHAKTSNLTPFMPYGVPGVFRAAAIVYLAYGGFDNIATMAEETKNPSRDIPLGPARLHVGDHAASELTRAVDWSGHTHERTQLSGSE</sequence>
<dbReference type="Gene3D" id="1.20.1740.10">
    <property type="entry name" value="Amino acid/polyamine transporter I"/>
    <property type="match status" value="1"/>
</dbReference>
<reference evidence="8" key="2">
    <citation type="submission" date="2013-12" db="EMBL/GenBank/DDBJ databases">
        <authorList>
            <person name="Yu Y."/>
            <person name="Lee S."/>
            <person name="de Baynast K."/>
            <person name="Wissotski M."/>
            <person name="Liu L."/>
            <person name="Talag J."/>
            <person name="Goicoechea J."/>
            <person name="Angelova A."/>
            <person name="Jetty R."/>
            <person name="Kudrna D."/>
            <person name="Golser W."/>
            <person name="Rivera L."/>
            <person name="Zhang J."/>
            <person name="Wing R."/>
        </authorList>
    </citation>
    <scope>NUCLEOTIDE SEQUENCE</scope>
</reference>
<keyword evidence="3 6" id="KW-0812">Transmembrane</keyword>
<reference evidence="7" key="3">
    <citation type="submission" date="2015-04" db="UniProtKB">
        <authorList>
            <consortium name="EnsemblPlants"/>
        </authorList>
    </citation>
    <scope>IDENTIFICATION</scope>
</reference>
<dbReference type="GO" id="GO:0005886">
    <property type="term" value="C:plasma membrane"/>
    <property type="evidence" value="ECO:0007669"/>
    <property type="project" value="TreeGrafter"/>
</dbReference>
<reference evidence="7 8" key="1">
    <citation type="submission" date="2012-08" db="EMBL/GenBank/DDBJ databases">
        <title>Oryza genome evolution.</title>
        <authorList>
            <person name="Wing R.A."/>
        </authorList>
    </citation>
    <scope>NUCLEOTIDE SEQUENCE</scope>
</reference>
<dbReference type="AlphaFoldDB" id="A0A0D9VSH1"/>
<keyword evidence="8" id="KW-1185">Reference proteome</keyword>
<proteinExistence type="inferred from homology"/>
<feature type="transmembrane region" description="Helical" evidence="6">
    <location>
        <begin position="12"/>
        <end position="33"/>
    </location>
</feature>
<dbReference type="GO" id="GO:0005313">
    <property type="term" value="F:L-glutamate transmembrane transporter activity"/>
    <property type="evidence" value="ECO:0007669"/>
    <property type="project" value="TreeGrafter"/>
</dbReference>
<dbReference type="eggNOG" id="KOG1286">
    <property type="taxonomic scope" value="Eukaryota"/>
</dbReference>
<dbReference type="PANTHER" id="PTHR43243">
    <property type="entry name" value="INNER MEMBRANE TRANSPORTER YGJI-RELATED"/>
    <property type="match status" value="1"/>
</dbReference>
<dbReference type="Pfam" id="PF13520">
    <property type="entry name" value="AA_permease_2"/>
    <property type="match status" value="1"/>
</dbReference>
<evidence type="ECO:0000256" key="5">
    <source>
        <dbReference type="ARBA" id="ARBA00023136"/>
    </source>
</evidence>
<dbReference type="HOGENOM" id="CLU_2076502_0_0_1"/>
<evidence type="ECO:0000256" key="3">
    <source>
        <dbReference type="ARBA" id="ARBA00022692"/>
    </source>
</evidence>
<keyword evidence="4 6" id="KW-1133">Transmembrane helix</keyword>
<dbReference type="Gramene" id="LPERR03G10870.1">
    <property type="protein sequence ID" value="LPERR03G10870.1"/>
    <property type="gene ID" value="LPERR03G10870"/>
</dbReference>
<feature type="transmembrane region" description="Helical" evidence="6">
    <location>
        <begin position="45"/>
        <end position="64"/>
    </location>
</feature>
<evidence type="ECO:0000256" key="4">
    <source>
        <dbReference type="ARBA" id="ARBA00022989"/>
    </source>
</evidence>
<evidence type="ECO:0000256" key="6">
    <source>
        <dbReference type="SAM" id="Phobius"/>
    </source>
</evidence>
<dbReference type="Proteomes" id="UP000032180">
    <property type="component" value="Chromosome 3"/>
</dbReference>
<evidence type="ECO:0000256" key="1">
    <source>
        <dbReference type="ARBA" id="ARBA00004141"/>
    </source>
</evidence>
<accession>A0A0D9VSH1</accession>
<organism evidence="7 8">
    <name type="scientific">Leersia perrieri</name>
    <dbReference type="NCBI Taxonomy" id="77586"/>
    <lineage>
        <taxon>Eukaryota</taxon>
        <taxon>Viridiplantae</taxon>
        <taxon>Streptophyta</taxon>
        <taxon>Embryophyta</taxon>
        <taxon>Tracheophyta</taxon>
        <taxon>Spermatophyta</taxon>
        <taxon>Magnoliopsida</taxon>
        <taxon>Liliopsida</taxon>
        <taxon>Poales</taxon>
        <taxon>Poaceae</taxon>
        <taxon>BOP clade</taxon>
        <taxon>Oryzoideae</taxon>
        <taxon>Oryzeae</taxon>
        <taxon>Oryzinae</taxon>
        <taxon>Leersia</taxon>
    </lineage>
</organism>
<dbReference type="InterPro" id="IPR002293">
    <property type="entry name" value="AA/rel_permease1"/>
</dbReference>
<comment type="subcellular location">
    <subcellularLocation>
        <location evidence="1">Membrane</location>
        <topology evidence="1">Multi-pass membrane protein</topology>
    </subcellularLocation>
</comment>
<dbReference type="EnsemblPlants" id="LPERR03G10870.1">
    <property type="protein sequence ID" value="LPERR03G10870.1"/>
    <property type="gene ID" value="LPERR03G10870"/>
</dbReference>
<dbReference type="PANTHER" id="PTHR43243:SF22">
    <property type="entry name" value="CATIONIC AMINO ACID TRANSPORTER 5"/>
    <property type="match status" value="1"/>
</dbReference>
<protein>
    <submittedName>
        <fullName evidence="7">Uncharacterized protein</fullName>
    </submittedName>
</protein>
<comment type="similarity">
    <text evidence="2">Belongs to the amino acid-polyamine-organocation (APC) superfamily. Cationic amino acid transporter (CAT) (TC 2.A.3.3) family.</text>
</comment>
<evidence type="ECO:0000313" key="8">
    <source>
        <dbReference type="Proteomes" id="UP000032180"/>
    </source>
</evidence>
<keyword evidence="5 6" id="KW-0472">Membrane</keyword>